<reference evidence="4" key="1">
    <citation type="journal article" date="2019" name="Int. J. Syst. Evol. Microbiol.">
        <title>The Global Catalogue of Microorganisms (GCM) 10K type strain sequencing project: providing services to taxonomists for standard genome sequencing and annotation.</title>
        <authorList>
            <consortium name="The Broad Institute Genomics Platform"/>
            <consortium name="The Broad Institute Genome Sequencing Center for Infectious Disease"/>
            <person name="Wu L."/>
            <person name="Ma J."/>
        </authorList>
    </citation>
    <scope>NUCLEOTIDE SEQUENCE [LARGE SCALE GENOMIC DNA]</scope>
    <source>
        <strain evidence="4">CCUG 56752</strain>
    </source>
</reference>
<evidence type="ECO:0000259" key="2">
    <source>
        <dbReference type="Pfam" id="PF01272"/>
    </source>
</evidence>
<dbReference type="InterPro" id="IPR036953">
    <property type="entry name" value="GreA/GreB_C_sf"/>
</dbReference>
<organism evidence="3 4">
    <name type="scientific">Psychroflexus salinarum</name>
    <dbReference type="NCBI Taxonomy" id="546024"/>
    <lineage>
        <taxon>Bacteria</taxon>
        <taxon>Pseudomonadati</taxon>
        <taxon>Bacteroidota</taxon>
        <taxon>Flavobacteriia</taxon>
        <taxon>Flavobacteriales</taxon>
        <taxon>Flavobacteriaceae</taxon>
        <taxon>Psychroflexus</taxon>
    </lineage>
</organism>
<feature type="domain" description="Transcription elongation factor GreA/GreB C-terminal" evidence="2">
    <location>
        <begin position="91"/>
        <end position="164"/>
    </location>
</feature>
<comment type="caution">
    <text evidence="3">The sequence shown here is derived from an EMBL/GenBank/DDBJ whole genome shotgun (WGS) entry which is preliminary data.</text>
</comment>
<name>A0ABW3GT08_9FLAO</name>
<dbReference type="InterPro" id="IPR001437">
    <property type="entry name" value="Tscrpt_elong_fac_GreA/B_C"/>
</dbReference>
<dbReference type="RefSeq" id="WP_379658247.1">
    <property type="nucleotide sequence ID" value="NZ_JBHTIV010000010.1"/>
</dbReference>
<sequence length="164" mass="18922">MSRGFVKESDQEEPIVVPPRASLPENETNYVTPRGKEILNEEKVFLEKQRVELDAKDETERRRELSLIDGKLKLLTERLKTAQIIEPKNQNQNEVRFGAKVKFKMNGNIQEFKIVGVDEANVKQKKIAFTSPLAKAMTSKKEGDKFDFKLGEEIRLIEIISIKY</sequence>
<accession>A0ABW3GT08</accession>
<feature type="region of interest" description="Disordered" evidence="1">
    <location>
        <begin position="1"/>
        <end position="29"/>
    </location>
</feature>
<dbReference type="EMBL" id="JBHTIV010000010">
    <property type="protein sequence ID" value="MFD0932940.1"/>
    <property type="molecule type" value="Genomic_DNA"/>
</dbReference>
<evidence type="ECO:0000313" key="4">
    <source>
        <dbReference type="Proteomes" id="UP001597049"/>
    </source>
</evidence>
<dbReference type="Pfam" id="PF01272">
    <property type="entry name" value="GreA_GreB"/>
    <property type="match status" value="1"/>
</dbReference>
<evidence type="ECO:0000256" key="1">
    <source>
        <dbReference type="SAM" id="MobiDB-lite"/>
    </source>
</evidence>
<keyword evidence="3" id="KW-0648">Protein biosynthesis</keyword>
<keyword evidence="3" id="KW-0251">Elongation factor</keyword>
<protein>
    <submittedName>
        <fullName evidence="3">GreA/GreB family elongation factor</fullName>
    </submittedName>
</protein>
<proteinExistence type="predicted"/>
<dbReference type="PANTHER" id="PTHR30437">
    <property type="entry name" value="TRANSCRIPTION ELONGATION FACTOR GREA"/>
    <property type="match status" value="1"/>
</dbReference>
<dbReference type="PIRSF" id="PIRSF006092">
    <property type="entry name" value="GreA_GreB"/>
    <property type="match status" value="1"/>
</dbReference>
<keyword evidence="4" id="KW-1185">Reference proteome</keyword>
<dbReference type="GO" id="GO:0003746">
    <property type="term" value="F:translation elongation factor activity"/>
    <property type="evidence" value="ECO:0007669"/>
    <property type="project" value="UniProtKB-KW"/>
</dbReference>
<gene>
    <name evidence="3" type="ORF">ACFQ0R_10075</name>
</gene>
<dbReference type="Proteomes" id="UP001597049">
    <property type="component" value="Unassembled WGS sequence"/>
</dbReference>
<dbReference type="SUPFAM" id="SSF54534">
    <property type="entry name" value="FKBP-like"/>
    <property type="match status" value="1"/>
</dbReference>
<dbReference type="PANTHER" id="PTHR30437:SF4">
    <property type="entry name" value="TRANSCRIPTION ELONGATION FACTOR GREA"/>
    <property type="match status" value="1"/>
</dbReference>
<dbReference type="InterPro" id="IPR023459">
    <property type="entry name" value="Tscrpt_elong_fac_GreA/B_fam"/>
</dbReference>
<evidence type="ECO:0000313" key="3">
    <source>
        <dbReference type="EMBL" id="MFD0932940.1"/>
    </source>
</evidence>
<dbReference type="Gene3D" id="3.10.50.30">
    <property type="entry name" value="Transcription elongation factor, GreA/GreB, C-terminal domain"/>
    <property type="match status" value="1"/>
</dbReference>